<sequence length="62" mass="6848">MGFFRLLVGVTPTNENEPEPKHKSNSFGKQVQKQIFKSVPAILTANGVCAFPFCLALNQPTR</sequence>
<comment type="caution">
    <text evidence="1">The sequence shown here is derived from an EMBL/GenBank/DDBJ whole genome shotgun (WGS) entry which is preliminary data.</text>
</comment>
<proteinExistence type="predicted"/>
<organism evidence="1 2">
    <name type="scientific">Pedobacter miscanthi</name>
    <dbReference type="NCBI Taxonomy" id="2259170"/>
    <lineage>
        <taxon>Bacteria</taxon>
        <taxon>Pseudomonadati</taxon>
        <taxon>Bacteroidota</taxon>
        <taxon>Sphingobacteriia</taxon>
        <taxon>Sphingobacteriales</taxon>
        <taxon>Sphingobacteriaceae</taxon>
        <taxon>Pedobacter</taxon>
    </lineage>
</organism>
<keyword evidence="2" id="KW-1185">Reference proteome</keyword>
<gene>
    <name evidence="1" type="ORF">DRW42_05270</name>
</gene>
<dbReference type="Proteomes" id="UP000252081">
    <property type="component" value="Unassembled WGS sequence"/>
</dbReference>
<accession>A0A366L971</accession>
<evidence type="ECO:0000313" key="1">
    <source>
        <dbReference type="EMBL" id="RBQ10435.1"/>
    </source>
</evidence>
<dbReference type="AlphaFoldDB" id="A0A366L971"/>
<name>A0A366L971_9SPHI</name>
<reference evidence="1 2" key="1">
    <citation type="submission" date="2018-07" db="EMBL/GenBank/DDBJ databases">
        <title>A draft genome of a endophytic bacteria, a new species of Pedobacter.</title>
        <authorList>
            <person name="Zhang Z.D."/>
            <person name="Chen Z.J."/>
        </authorList>
    </citation>
    <scope>NUCLEOTIDE SEQUENCE [LARGE SCALE GENOMIC DNA]</scope>
    <source>
        <strain evidence="1 2">RS10</strain>
    </source>
</reference>
<protein>
    <submittedName>
        <fullName evidence="1">Uncharacterized protein</fullName>
    </submittedName>
</protein>
<evidence type="ECO:0000313" key="2">
    <source>
        <dbReference type="Proteomes" id="UP000252081"/>
    </source>
</evidence>
<dbReference type="EMBL" id="QNQU01000003">
    <property type="protein sequence ID" value="RBQ10435.1"/>
    <property type="molecule type" value="Genomic_DNA"/>
</dbReference>